<name>A0A0J7JSU2_LASNI</name>
<dbReference type="EMBL" id="LBMM01036192">
    <property type="protein sequence ID" value="KMQ81373.1"/>
    <property type="molecule type" value="Genomic_DNA"/>
</dbReference>
<dbReference type="AlphaFoldDB" id="A0A0J7JSU2"/>
<proteinExistence type="predicted"/>
<reference evidence="1 2" key="1">
    <citation type="submission" date="2015-04" db="EMBL/GenBank/DDBJ databases">
        <title>Lasius niger genome sequencing.</title>
        <authorList>
            <person name="Konorov E.A."/>
            <person name="Nikitin M.A."/>
            <person name="Kirill M.V."/>
            <person name="Chang P."/>
        </authorList>
    </citation>
    <scope>NUCLEOTIDE SEQUENCE [LARGE SCALE GENOMIC DNA]</scope>
    <source>
        <tissue evidence="1">Whole</tissue>
    </source>
</reference>
<protein>
    <submittedName>
        <fullName evidence="1">Uncharacterized protein</fullName>
    </submittedName>
</protein>
<dbReference type="PaxDb" id="67767-A0A0J7JSU2"/>
<dbReference type="OrthoDB" id="2117718at2759"/>
<feature type="non-terminal residue" evidence="1">
    <location>
        <position position="115"/>
    </location>
</feature>
<keyword evidence="2" id="KW-1185">Reference proteome</keyword>
<dbReference type="Proteomes" id="UP000036403">
    <property type="component" value="Unassembled WGS sequence"/>
</dbReference>
<sequence length="115" mass="13223">MQAMLLQQVHLGIGASGYEPVTHGKVDTARCAEEERALESRLLCLCPAHVWPQASYRCACPRPILVGRHHQQQVQQLHDALTAAITDMVQRWWTDGKARFPERMPLERREEELLR</sequence>
<gene>
    <name evidence="1" type="ORF">RF55_26543</name>
</gene>
<accession>A0A0J7JSU2</accession>
<comment type="caution">
    <text evidence="1">The sequence shown here is derived from an EMBL/GenBank/DDBJ whole genome shotgun (WGS) entry which is preliminary data.</text>
</comment>
<evidence type="ECO:0000313" key="1">
    <source>
        <dbReference type="EMBL" id="KMQ81373.1"/>
    </source>
</evidence>
<organism evidence="1 2">
    <name type="scientific">Lasius niger</name>
    <name type="common">Black garden ant</name>
    <dbReference type="NCBI Taxonomy" id="67767"/>
    <lineage>
        <taxon>Eukaryota</taxon>
        <taxon>Metazoa</taxon>
        <taxon>Ecdysozoa</taxon>
        <taxon>Arthropoda</taxon>
        <taxon>Hexapoda</taxon>
        <taxon>Insecta</taxon>
        <taxon>Pterygota</taxon>
        <taxon>Neoptera</taxon>
        <taxon>Endopterygota</taxon>
        <taxon>Hymenoptera</taxon>
        <taxon>Apocrita</taxon>
        <taxon>Aculeata</taxon>
        <taxon>Formicoidea</taxon>
        <taxon>Formicidae</taxon>
        <taxon>Formicinae</taxon>
        <taxon>Lasius</taxon>
        <taxon>Lasius</taxon>
    </lineage>
</organism>
<evidence type="ECO:0000313" key="2">
    <source>
        <dbReference type="Proteomes" id="UP000036403"/>
    </source>
</evidence>